<dbReference type="OrthoDB" id="407410at2759"/>
<gene>
    <name evidence="10" type="ORF">BCR34DRAFT_483062</name>
</gene>
<feature type="transmembrane region" description="Helical" evidence="8">
    <location>
        <begin position="1008"/>
        <end position="1027"/>
    </location>
</feature>
<dbReference type="InterPro" id="IPR044880">
    <property type="entry name" value="NCX_ion-bd_dom_sf"/>
</dbReference>
<evidence type="ECO:0000256" key="3">
    <source>
        <dbReference type="ARBA" id="ARBA00022448"/>
    </source>
</evidence>
<feature type="domain" description="Sodium/calcium exchanger membrane region" evidence="9">
    <location>
        <begin position="863"/>
        <end position="1023"/>
    </location>
</feature>
<dbReference type="GO" id="GO:0008324">
    <property type="term" value="F:monoatomic cation transmembrane transporter activity"/>
    <property type="evidence" value="ECO:0007669"/>
    <property type="project" value="TreeGrafter"/>
</dbReference>
<feature type="transmembrane region" description="Helical" evidence="8">
    <location>
        <begin position="243"/>
        <end position="261"/>
    </location>
</feature>
<evidence type="ECO:0000256" key="7">
    <source>
        <dbReference type="SAM" id="MobiDB-lite"/>
    </source>
</evidence>
<comment type="subcellular location">
    <subcellularLocation>
        <location evidence="1">Membrane</location>
        <topology evidence="1">Multi-pass membrane protein</topology>
    </subcellularLocation>
</comment>
<evidence type="ECO:0000313" key="11">
    <source>
        <dbReference type="Proteomes" id="UP000193144"/>
    </source>
</evidence>
<feature type="transmembrane region" description="Helical" evidence="8">
    <location>
        <begin position="109"/>
        <end position="128"/>
    </location>
</feature>
<dbReference type="InterPro" id="IPR051359">
    <property type="entry name" value="CaCA_antiporter"/>
</dbReference>
<feature type="compositionally biased region" description="Pro residues" evidence="7">
    <location>
        <begin position="498"/>
        <end position="512"/>
    </location>
</feature>
<comment type="similarity">
    <text evidence="2">Belongs to the Ca(2+):cation antiporter (CaCA) (TC 2.A.19) family.</text>
</comment>
<evidence type="ECO:0000256" key="2">
    <source>
        <dbReference type="ARBA" id="ARBA00008170"/>
    </source>
</evidence>
<feature type="transmembrane region" description="Helical" evidence="8">
    <location>
        <begin position="798"/>
        <end position="819"/>
    </location>
</feature>
<feature type="domain" description="Sodium/calcium exchanger membrane region" evidence="9">
    <location>
        <begin position="116"/>
        <end position="255"/>
    </location>
</feature>
<organism evidence="10 11">
    <name type="scientific">Clohesyomyces aquaticus</name>
    <dbReference type="NCBI Taxonomy" id="1231657"/>
    <lineage>
        <taxon>Eukaryota</taxon>
        <taxon>Fungi</taxon>
        <taxon>Dikarya</taxon>
        <taxon>Ascomycota</taxon>
        <taxon>Pezizomycotina</taxon>
        <taxon>Dothideomycetes</taxon>
        <taxon>Pleosporomycetidae</taxon>
        <taxon>Pleosporales</taxon>
        <taxon>Lindgomycetaceae</taxon>
        <taxon>Clohesyomyces</taxon>
    </lineage>
</organism>
<feature type="compositionally biased region" description="Polar residues" evidence="7">
    <location>
        <begin position="402"/>
        <end position="418"/>
    </location>
</feature>
<feature type="transmembrane region" description="Helical" evidence="8">
    <location>
        <begin position="20"/>
        <end position="40"/>
    </location>
</feature>
<feature type="region of interest" description="Disordered" evidence="7">
    <location>
        <begin position="290"/>
        <end position="335"/>
    </location>
</feature>
<keyword evidence="3" id="KW-0813">Transport</keyword>
<proteinExistence type="inferred from homology"/>
<keyword evidence="11" id="KW-1185">Reference proteome</keyword>
<feature type="compositionally biased region" description="Low complexity" evidence="7">
    <location>
        <begin position="582"/>
        <end position="609"/>
    </location>
</feature>
<evidence type="ECO:0000256" key="8">
    <source>
        <dbReference type="SAM" id="Phobius"/>
    </source>
</evidence>
<keyword evidence="5 8" id="KW-1133">Transmembrane helix</keyword>
<dbReference type="EMBL" id="MCFA01000054">
    <property type="protein sequence ID" value="ORY12142.1"/>
    <property type="molecule type" value="Genomic_DNA"/>
</dbReference>
<dbReference type="Pfam" id="PF01699">
    <property type="entry name" value="Na_Ca_ex"/>
    <property type="match status" value="2"/>
</dbReference>
<dbReference type="PANTHER" id="PTHR12266">
    <property type="entry name" value="NA+/CA2+ K+ INDEPENDENT EXCHANGER"/>
    <property type="match status" value="1"/>
</dbReference>
<feature type="transmembrane region" description="Helical" evidence="8">
    <location>
        <begin position="179"/>
        <end position="200"/>
    </location>
</feature>
<dbReference type="AlphaFoldDB" id="A0A1Y1ZPH2"/>
<feature type="compositionally biased region" description="Polar residues" evidence="7">
    <location>
        <begin position="545"/>
        <end position="560"/>
    </location>
</feature>
<accession>A0A1Y1ZPH2</accession>
<feature type="transmembrane region" description="Helical" evidence="8">
    <location>
        <begin position="889"/>
        <end position="909"/>
    </location>
</feature>
<name>A0A1Y1ZPH2_9PLEO</name>
<evidence type="ECO:0000313" key="10">
    <source>
        <dbReference type="EMBL" id="ORY12142.1"/>
    </source>
</evidence>
<feature type="transmembrane region" description="Helical" evidence="8">
    <location>
        <begin position="212"/>
        <end position="231"/>
    </location>
</feature>
<feature type="transmembrane region" description="Helical" evidence="8">
    <location>
        <begin position="921"/>
        <end position="952"/>
    </location>
</feature>
<dbReference type="PANTHER" id="PTHR12266:SF0">
    <property type="entry name" value="MITOCHONDRIAL SODIUM_CALCIUM EXCHANGER PROTEIN"/>
    <property type="match status" value="1"/>
</dbReference>
<dbReference type="InterPro" id="IPR004837">
    <property type="entry name" value="NaCa_Exmemb"/>
</dbReference>
<dbReference type="Gene3D" id="1.20.1420.30">
    <property type="entry name" value="NCX, central ion-binding region"/>
    <property type="match status" value="2"/>
</dbReference>
<protein>
    <submittedName>
        <fullName evidence="10">Sodium/calcium exchanger protein-domain-containing protein</fullName>
    </submittedName>
</protein>
<feature type="transmembrane region" description="Helical" evidence="8">
    <location>
        <begin position="972"/>
        <end position="996"/>
    </location>
</feature>
<dbReference type="Proteomes" id="UP000193144">
    <property type="component" value="Unassembled WGS sequence"/>
</dbReference>
<keyword evidence="6 8" id="KW-0472">Membrane</keyword>
<feature type="compositionally biased region" description="Acidic residues" evidence="7">
    <location>
        <begin position="290"/>
        <end position="299"/>
    </location>
</feature>
<sequence>MGTSSTSALPGLRKRPRYSARPFVLTIAAIFALCALTWTVEAGRRSWGAPAHQGMRSKRGLSIQDEECRLVHFAEDKCAFVQANCPDEQAGIFSYLTLYYCRLPHAKPVAFTILVLWLATLFSTIGIAASDFFCVNLSTIANLLGMSESLAGVTFLALGNGSPDVFSTFAAMSTNSASLAIGELIGAAGFITAVVAGSMALVRPFKVARKSFVRDVGFFIVAASFSMVFLWDGKLSLWESATMVGFYVFYVCFVMVWHWWLGRRKARRRRTATMRSQYVLPGGDEEEIQEEYHDEDDGPVAEGGHTPHRGLSGDDFSALERAGGDGSLEDDNNEEVRERWLGELSSNMRLSRPRVGSRRNTHNPIRPSLVGALEFRAVLASLQKSRNIQSMPINLRRYSDDPTFTSAQQQDRLSTISDPASRPPYYVPPTVAGQSPAVERPSAEIQRHMGNRARAVSANDMDGARLDPTTLQGGTAPSFDFGVTSPDDQGAGPSDSGKPPPSPSFSISPPPSEYGSRAVSPARPVAQHATSDRLAPPGIEGPGTVRQSTPSGSALSSPTLGPSGRQYPKLTVPGASPPIPFPTYTDFPFPTGSPSRAPSLRLPSPSASPESLFHGDDLLRAPSDPVNVPKWWPSGYVPLPHVLWSTLFPTLAGWREKGPWEKLLGVISAPSVFLLTVTLPVVETQTEDDSLVDDDISQGFSLPGPLTPLSNTAGRHQESLITITEPDGGTSTAGTSFTNGAYKNNGMNGLSANSTANIHRLEHGQPPHISITTNNLLQSPEQLPAPPPSSDAKQWNRWLVIVQAFTAPFFIVLIVWANTEIESPRALLRPTLYSLIFSLSLLAILLGTTTPTRPPRWRTVLCFLGFVVSISWISSIANEVVGVLKTLGVILNISDAILGLTIFAVGNSLGDFVADITVARLGFPVMALSACFGGPMLNILLGIGISGCYITIKGGQHRHEKHPDRPVHFKPYHIDVSTTLIISGATLLFTLAGLLVAVPWRKWKMDRVIGWGLVAVWSASTVANVIVEVLGLSSNVS</sequence>
<feature type="transmembrane region" description="Helical" evidence="8">
    <location>
        <begin position="140"/>
        <end position="159"/>
    </location>
</feature>
<evidence type="ECO:0000256" key="1">
    <source>
        <dbReference type="ARBA" id="ARBA00004141"/>
    </source>
</evidence>
<reference evidence="10 11" key="1">
    <citation type="submission" date="2016-07" db="EMBL/GenBank/DDBJ databases">
        <title>Pervasive Adenine N6-methylation of Active Genes in Fungi.</title>
        <authorList>
            <consortium name="DOE Joint Genome Institute"/>
            <person name="Mondo S.J."/>
            <person name="Dannebaum R.O."/>
            <person name="Kuo R.C."/>
            <person name="Labutti K."/>
            <person name="Haridas S."/>
            <person name="Kuo A."/>
            <person name="Salamov A."/>
            <person name="Ahrendt S.R."/>
            <person name="Lipzen A."/>
            <person name="Sullivan W."/>
            <person name="Andreopoulos W.B."/>
            <person name="Clum A."/>
            <person name="Lindquist E."/>
            <person name="Daum C."/>
            <person name="Ramamoorthy G.K."/>
            <person name="Gryganskyi A."/>
            <person name="Culley D."/>
            <person name="Magnuson J.K."/>
            <person name="James T.Y."/>
            <person name="O'Malley M.A."/>
            <person name="Stajich J.E."/>
            <person name="Spatafora J.W."/>
            <person name="Visel A."/>
            <person name="Grigoriev I.V."/>
        </authorList>
    </citation>
    <scope>NUCLEOTIDE SEQUENCE [LARGE SCALE GENOMIC DNA]</scope>
    <source>
        <strain evidence="10 11">CBS 115471</strain>
    </source>
</reference>
<evidence type="ECO:0000256" key="6">
    <source>
        <dbReference type="ARBA" id="ARBA00023136"/>
    </source>
</evidence>
<feature type="region of interest" description="Disordered" evidence="7">
    <location>
        <begin position="399"/>
        <end position="441"/>
    </location>
</feature>
<feature type="transmembrane region" description="Helical" evidence="8">
    <location>
        <begin position="860"/>
        <end position="877"/>
    </location>
</feature>
<evidence type="ECO:0000256" key="4">
    <source>
        <dbReference type="ARBA" id="ARBA00022692"/>
    </source>
</evidence>
<feature type="region of interest" description="Disordered" evidence="7">
    <location>
        <begin position="453"/>
        <end position="613"/>
    </location>
</feature>
<evidence type="ECO:0000256" key="5">
    <source>
        <dbReference type="ARBA" id="ARBA00022989"/>
    </source>
</evidence>
<dbReference type="GO" id="GO:0006874">
    <property type="term" value="P:intracellular calcium ion homeostasis"/>
    <property type="evidence" value="ECO:0007669"/>
    <property type="project" value="TreeGrafter"/>
</dbReference>
<dbReference type="STRING" id="1231657.A0A1Y1ZPH2"/>
<feature type="transmembrane region" description="Helical" evidence="8">
    <location>
        <begin position="831"/>
        <end position="848"/>
    </location>
</feature>
<comment type="caution">
    <text evidence="10">The sequence shown here is derived from an EMBL/GenBank/DDBJ whole genome shotgun (WGS) entry which is preliminary data.</text>
</comment>
<keyword evidence="4 8" id="KW-0812">Transmembrane</keyword>
<evidence type="ECO:0000259" key="9">
    <source>
        <dbReference type="Pfam" id="PF01699"/>
    </source>
</evidence>
<dbReference type="GO" id="GO:0016020">
    <property type="term" value="C:membrane"/>
    <property type="evidence" value="ECO:0007669"/>
    <property type="project" value="UniProtKB-SubCell"/>
</dbReference>